<evidence type="ECO:0000256" key="12">
    <source>
        <dbReference type="PIRNR" id="PIRNR006621"/>
    </source>
</evidence>
<dbReference type="PANTHER" id="PTHR45846">
    <property type="entry name" value="TRNA-DIHYDROURIDINE(47) SYNTHASE [NAD(P)(+)]-LIKE"/>
    <property type="match status" value="1"/>
</dbReference>
<feature type="binding site" evidence="14">
    <location>
        <position position="172"/>
    </location>
    <ligand>
        <name>FMN</name>
        <dbReference type="ChEBI" id="CHEBI:58210"/>
    </ligand>
</feature>
<keyword evidence="14" id="KW-0547">Nucleotide-binding</keyword>
<evidence type="ECO:0000313" key="16">
    <source>
        <dbReference type="EMBL" id="ABL00673.1"/>
    </source>
</evidence>
<dbReference type="InterPro" id="IPR004652">
    <property type="entry name" value="DusB-like"/>
</dbReference>
<dbReference type="AlphaFoldDB" id="A1ATK2"/>
<organism evidence="16 17">
    <name type="scientific">Pelobacter propionicus (strain DSM 2379 / NBRC 103807 / OttBd1)</name>
    <dbReference type="NCBI Taxonomy" id="338966"/>
    <lineage>
        <taxon>Bacteria</taxon>
        <taxon>Pseudomonadati</taxon>
        <taxon>Thermodesulfobacteriota</taxon>
        <taxon>Desulfuromonadia</taxon>
        <taxon>Desulfuromonadales</taxon>
        <taxon>Desulfuromonadaceae</taxon>
        <taxon>Pelobacter</taxon>
    </lineage>
</organism>
<dbReference type="NCBIfam" id="TIGR00737">
    <property type="entry name" value="nifR3_yhdG"/>
    <property type="match status" value="1"/>
</dbReference>
<dbReference type="SUPFAM" id="SSF51395">
    <property type="entry name" value="FMN-linked oxidoreductases"/>
    <property type="match status" value="1"/>
</dbReference>
<dbReference type="EC" id="1.3.1.-" evidence="12"/>
<sequence length="329" mass="35771">MLKPLKIGSLTLAHNVVLAPLAGITNLPFRVICRRMGAALAFTEMVSVNGLVRSGSNTLALLKSTPEDHPLGIQLFGDRPEDLAEAARRVEGTGELLDINMGCPVRKVVGTGAGSALLREPLKVAAIIRAVRAATPLPLSVKIRSGWHCGEDSYLRIAQIAQSEGCDAITLHPRSRSQMFSGHADWDQLRELKSQLSIPVIGSGDLFTPQDCQRMLAETGCDGVMVARGALGTPWIFRQVLELGESGSFREITNAERADMIRLHLELYLQTWGESIASREMKKHIGWYAKGFAGAADVRREANNARSTTDILALADRIRGVPDTHHEPT</sequence>
<feature type="binding site" evidence="14">
    <location>
        <position position="74"/>
    </location>
    <ligand>
        <name>FMN</name>
        <dbReference type="ChEBI" id="CHEBI:58210"/>
    </ligand>
</feature>
<evidence type="ECO:0000256" key="1">
    <source>
        <dbReference type="ARBA" id="ARBA00001917"/>
    </source>
</evidence>
<dbReference type="GO" id="GO:0000049">
    <property type="term" value="F:tRNA binding"/>
    <property type="evidence" value="ECO:0007669"/>
    <property type="project" value="UniProtKB-KW"/>
</dbReference>
<dbReference type="InterPro" id="IPR001269">
    <property type="entry name" value="DUS_fam"/>
</dbReference>
<dbReference type="InterPro" id="IPR018517">
    <property type="entry name" value="tRNA_hU_synthase_CS"/>
</dbReference>
<dbReference type="Proteomes" id="UP000006732">
    <property type="component" value="Chromosome"/>
</dbReference>
<dbReference type="InterPro" id="IPR035587">
    <property type="entry name" value="DUS-like_FMN-bd"/>
</dbReference>
<keyword evidence="7" id="KW-0521">NADP</keyword>
<dbReference type="InterPro" id="IPR024036">
    <property type="entry name" value="tRNA-dHydroUridine_Synthase_C"/>
</dbReference>
<evidence type="ECO:0000256" key="8">
    <source>
        <dbReference type="ARBA" id="ARBA00022884"/>
    </source>
</evidence>
<comment type="function">
    <text evidence="2 12">Catalyzes the synthesis of 5,6-dihydrouridine (D), a modified base found in the D-loop of most tRNAs, via the reduction of the C5-C6 double bond in target uridines.</text>
</comment>
<dbReference type="STRING" id="338966.Ppro_3077"/>
<dbReference type="GO" id="GO:0017150">
    <property type="term" value="F:tRNA dihydrouridine synthase activity"/>
    <property type="evidence" value="ECO:0007669"/>
    <property type="project" value="InterPro"/>
</dbReference>
<evidence type="ECO:0000313" key="17">
    <source>
        <dbReference type="Proteomes" id="UP000006732"/>
    </source>
</evidence>
<keyword evidence="17" id="KW-1185">Reference proteome</keyword>
<dbReference type="Gene3D" id="3.20.20.70">
    <property type="entry name" value="Aldolase class I"/>
    <property type="match status" value="1"/>
</dbReference>
<evidence type="ECO:0000256" key="6">
    <source>
        <dbReference type="ARBA" id="ARBA00022694"/>
    </source>
</evidence>
<keyword evidence="9 12" id="KW-0560">Oxidoreductase</keyword>
<comment type="cofactor">
    <cofactor evidence="1 12 14">
        <name>FMN</name>
        <dbReference type="ChEBI" id="CHEBI:58210"/>
    </cofactor>
</comment>
<keyword evidence="8" id="KW-0694">RNA-binding</keyword>
<keyword evidence="4 12" id="KW-0285">Flavoprotein</keyword>
<evidence type="ECO:0000256" key="10">
    <source>
        <dbReference type="ARBA" id="ARBA00048205"/>
    </source>
</evidence>
<dbReference type="OrthoDB" id="9764501at2"/>
<dbReference type="EMBL" id="CP000482">
    <property type="protein sequence ID" value="ABL00673.1"/>
    <property type="molecule type" value="Genomic_DNA"/>
</dbReference>
<comment type="similarity">
    <text evidence="12">Belongs to the dus family.</text>
</comment>
<keyword evidence="5 12" id="KW-0288">FMN</keyword>
<keyword evidence="3" id="KW-0820">tRNA-binding</keyword>
<feature type="domain" description="DUS-like FMN-binding" evidence="15">
    <location>
        <begin position="18"/>
        <end position="311"/>
    </location>
</feature>
<evidence type="ECO:0000256" key="4">
    <source>
        <dbReference type="ARBA" id="ARBA00022630"/>
    </source>
</evidence>
<protein>
    <recommendedName>
        <fullName evidence="12">tRNA-dihydrouridine synthase</fullName>
        <ecNumber evidence="12">1.3.1.-</ecNumber>
    </recommendedName>
</protein>
<evidence type="ECO:0000256" key="2">
    <source>
        <dbReference type="ARBA" id="ARBA00002790"/>
    </source>
</evidence>
<accession>A1ATK2</accession>
<dbReference type="KEGG" id="ppd:Ppro_3077"/>
<evidence type="ECO:0000256" key="14">
    <source>
        <dbReference type="PIRSR" id="PIRSR006621-2"/>
    </source>
</evidence>
<evidence type="ECO:0000256" key="5">
    <source>
        <dbReference type="ARBA" id="ARBA00022643"/>
    </source>
</evidence>
<dbReference type="CDD" id="cd02801">
    <property type="entry name" value="DUS_like_FMN"/>
    <property type="match status" value="1"/>
</dbReference>
<evidence type="ECO:0000256" key="13">
    <source>
        <dbReference type="PIRSR" id="PIRSR006621-1"/>
    </source>
</evidence>
<dbReference type="PIRSF" id="PIRSF006621">
    <property type="entry name" value="Dus"/>
    <property type="match status" value="1"/>
</dbReference>
<dbReference type="PANTHER" id="PTHR45846:SF1">
    <property type="entry name" value="TRNA-DIHYDROURIDINE(47) SYNTHASE [NAD(P)(+)]-LIKE"/>
    <property type="match status" value="1"/>
</dbReference>
<proteinExistence type="inferred from homology"/>
<dbReference type="InterPro" id="IPR013785">
    <property type="entry name" value="Aldolase_TIM"/>
</dbReference>
<dbReference type="eggNOG" id="COG0042">
    <property type="taxonomic scope" value="Bacteria"/>
</dbReference>
<evidence type="ECO:0000259" key="15">
    <source>
        <dbReference type="Pfam" id="PF01207"/>
    </source>
</evidence>
<comment type="catalytic activity">
    <reaction evidence="10">
        <text>a 5,6-dihydrouridine in tRNA + NADP(+) = a uridine in tRNA + NADPH + H(+)</text>
        <dbReference type="Rhea" id="RHEA:23624"/>
        <dbReference type="Rhea" id="RHEA-COMP:13339"/>
        <dbReference type="Rhea" id="RHEA-COMP:13887"/>
        <dbReference type="ChEBI" id="CHEBI:15378"/>
        <dbReference type="ChEBI" id="CHEBI:57783"/>
        <dbReference type="ChEBI" id="CHEBI:58349"/>
        <dbReference type="ChEBI" id="CHEBI:65315"/>
        <dbReference type="ChEBI" id="CHEBI:74443"/>
    </reaction>
</comment>
<evidence type="ECO:0000256" key="11">
    <source>
        <dbReference type="ARBA" id="ARBA00048802"/>
    </source>
</evidence>
<feature type="binding site" evidence="14">
    <location>
        <begin position="227"/>
        <end position="228"/>
    </location>
    <ligand>
        <name>FMN</name>
        <dbReference type="ChEBI" id="CHEBI:58210"/>
    </ligand>
</feature>
<evidence type="ECO:0000256" key="9">
    <source>
        <dbReference type="ARBA" id="ARBA00023002"/>
    </source>
</evidence>
<dbReference type="RefSeq" id="WP_011736908.1">
    <property type="nucleotide sequence ID" value="NC_008609.1"/>
</dbReference>
<feature type="active site" description="Proton donor" evidence="13">
    <location>
        <position position="103"/>
    </location>
</feature>
<comment type="catalytic activity">
    <reaction evidence="11">
        <text>a 5,6-dihydrouridine in tRNA + NAD(+) = a uridine in tRNA + NADH + H(+)</text>
        <dbReference type="Rhea" id="RHEA:54452"/>
        <dbReference type="Rhea" id="RHEA-COMP:13339"/>
        <dbReference type="Rhea" id="RHEA-COMP:13887"/>
        <dbReference type="ChEBI" id="CHEBI:15378"/>
        <dbReference type="ChEBI" id="CHEBI:57540"/>
        <dbReference type="ChEBI" id="CHEBI:57945"/>
        <dbReference type="ChEBI" id="CHEBI:65315"/>
        <dbReference type="ChEBI" id="CHEBI:74443"/>
    </reaction>
</comment>
<gene>
    <name evidence="16" type="ordered locus">Ppro_3077</name>
</gene>
<dbReference type="HOGENOM" id="CLU_013299_0_3_7"/>
<reference evidence="16 17" key="1">
    <citation type="submission" date="2006-10" db="EMBL/GenBank/DDBJ databases">
        <title>Complete sequence of chromosome of Pelobacter propionicus DSM 2379.</title>
        <authorList>
            <consortium name="US DOE Joint Genome Institute"/>
            <person name="Copeland A."/>
            <person name="Lucas S."/>
            <person name="Lapidus A."/>
            <person name="Barry K."/>
            <person name="Detter J.C."/>
            <person name="Glavina del Rio T."/>
            <person name="Hammon N."/>
            <person name="Israni S."/>
            <person name="Dalin E."/>
            <person name="Tice H."/>
            <person name="Pitluck S."/>
            <person name="Saunders E."/>
            <person name="Brettin T."/>
            <person name="Bruce D."/>
            <person name="Han C."/>
            <person name="Tapia R."/>
            <person name="Schmutz J."/>
            <person name="Larimer F."/>
            <person name="Land M."/>
            <person name="Hauser L."/>
            <person name="Kyrpides N."/>
            <person name="Kim E."/>
            <person name="Lovley D."/>
            <person name="Richardson P."/>
        </authorList>
    </citation>
    <scope>NUCLEOTIDE SEQUENCE [LARGE SCALE GENOMIC DNA]</scope>
    <source>
        <strain evidence="17">DSM 2379 / NBRC 103807 / OttBd1</strain>
    </source>
</reference>
<name>A1ATK2_PELPD</name>
<dbReference type="GO" id="GO:0050660">
    <property type="term" value="F:flavin adenine dinucleotide binding"/>
    <property type="evidence" value="ECO:0007669"/>
    <property type="project" value="InterPro"/>
</dbReference>
<feature type="binding site" evidence="14">
    <location>
        <position position="142"/>
    </location>
    <ligand>
        <name>FMN</name>
        <dbReference type="ChEBI" id="CHEBI:58210"/>
    </ligand>
</feature>
<dbReference type="Pfam" id="PF01207">
    <property type="entry name" value="Dus"/>
    <property type="match status" value="1"/>
</dbReference>
<evidence type="ECO:0000256" key="3">
    <source>
        <dbReference type="ARBA" id="ARBA00022555"/>
    </source>
</evidence>
<keyword evidence="6 12" id="KW-0819">tRNA processing</keyword>
<dbReference type="Gene3D" id="1.10.1200.80">
    <property type="entry name" value="Putative flavin oxidoreducatase, domain 2"/>
    <property type="match status" value="1"/>
</dbReference>
<evidence type="ECO:0000256" key="7">
    <source>
        <dbReference type="ARBA" id="ARBA00022857"/>
    </source>
</evidence>
<dbReference type="PROSITE" id="PS01136">
    <property type="entry name" value="UPF0034"/>
    <property type="match status" value="1"/>
</dbReference>